<dbReference type="EMBL" id="KE356561">
    <property type="protein sequence ID" value="ERG93954.1"/>
    <property type="molecule type" value="Genomic_DNA"/>
</dbReference>
<feature type="compositionally biased region" description="Polar residues" evidence="1">
    <location>
        <begin position="39"/>
        <end position="49"/>
    </location>
</feature>
<dbReference type="Proteomes" id="UP000030710">
    <property type="component" value="Unassembled WGS sequence"/>
</dbReference>
<evidence type="ECO:0000313" key="2">
    <source>
        <dbReference type="EMBL" id="ERG93954.1"/>
    </source>
</evidence>
<protein>
    <submittedName>
        <fullName evidence="2">Uncharacterized protein</fullName>
    </submittedName>
</protein>
<proteinExistence type="predicted"/>
<reference evidence="2 3" key="1">
    <citation type="journal article" date="2013" name="PLoS ONE">
        <title>Assembly-driven community genomics of a hypersaline microbial ecosystem.</title>
        <authorList>
            <person name="Podell S."/>
            <person name="Ugalde J.A."/>
            <person name="Narasingarao P."/>
            <person name="Banfield J.F."/>
            <person name="Heidelberg K.B."/>
            <person name="Allen E.E."/>
        </authorList>
    </citation>
    <scope>NUCLEOTIDE SEQUENCE [LARGE SCALE GENOMIC DNA]</scope>
    <source>
        <strain evidence="3">J07HQW2</strain>
    </source>
</reference>
<name>U1MUF4_9EURY</name>
<accession>U1MUF4</accession>
<feature type="region of interest" description="Disordered" evidence="1">
    <location>
        <begin position="30"/>
        <end position="49"/>
    </location>
</feature>
<organism evidence="2 3">
    <name type="scientific">Haloquadratum walsbyi J07HQW2</name>
    <dbReference type="NCBI Taxonomy" id="1238425"/>
    <lineage>
        <taxon>Archaea</taxon>
        <taxon>Methanobacteriati</taxon>
        <taxon>Methanobacteriota</taxon>
        <taxon>Stenosarchaea group</taxon>
        <taxon>Halobacteria</taxon>
        <taxon>Halobacteriales</taxon>
        <taxon>Haloferacaceae</taxon>
        <taxon>Haloquadratum</taxon>
    </lineage>
</organism>
<sequence length="49" mass="5539">METNHINHPCLRALAARHYTYQAVAPSGDRLEQSDGGIQYNTVQTYPHL</sequence>
<evidence type="ECO:0000256" key="1">
    <source>
        <dbReference type="SAM" id="MobiDB-lite"/>
    </source>
</evidence>
<gene>
    <name evidence="2" type="ORF">J07HQW2_00388</name>
</gene>
<dbReference type="AlphaFoldDB" id="U1MUF4"/>
<dbReference type="HOGENOM" id="CLU_3130793_0_0_2"/>
<evidence type="ECO:0000313" key="3">
    <source>
        <dbReference type="Proteomes" id="UP000030710"/>
    </source>
</evidence>